<feature type="compositionally biased region" description="Basic residues" evidence="3">
    <location>
        <begin position="1008"/>
        <end position="1021"/>
    </location>
</feature>
<name>A0AAN6PG95_9PEZI</name>
<dbReference type="GO" id="GO:0016251">
    <property type="term" value="F:RNA polymerase II general transcription initiation factor activity"/>
    <property type="evidence" value="ECO:0007669"/>
    <property type="project" value="InterPro"/>
</dbReference>
<feature type="compositionally biased region" description="Acidic residues" evidence="3">
    <location>
        <begin position="61"/>
        <end position="79"/>
    </location>
</feature>
<dbReference type="PANTHER" id="PTHR13900:SF0">
    <property type="entry name" value="TRANSCRIPTION INITIATION FACTOR TFIID SUBUNIT 1"/>
    <property type="match status" value="1"/>
</dbReference>
<feature type="compositionally biased region" description="Basic and acidic residues" evidence="3">
    <location>
        <begin position="1103"/>
        <end position="1127"/>
    </location>
</feature>
<dbReference type="EMBL" id="MU854385">
    <property type="protein sequence ID" value="KAK4040077.1"/>
    <property type="molecule type" value="Genomic_DNA"/>
</dbReference>
<evidence type="ECO:0000256" key="3">
    <source>
        <dbReference type="SAM" id="MobiDB-lite"/>
    </source>
</evidence>
<keyword evidence="2" id="KW-0539">Nucleus</keyword>
<dbReference type="Pfam" id="PF12157">
    <property type="entry name" value="DUF3591"/>
    <property type="match status" value="1"/>
</dbReference>
<comment type="subcellular location">
    <subcellularLocation>
        <location evidence="1">Nucleus</location>
    </subcellularLocation>
</comment>
<evidence type="ECO:0000256" key="1">
    <source>
        <dbReference type="ARBA" id="ARBA00004123"/>
    </source>
</evidence>
<protein>
    <submittedName>
        <fullName evidence="5">TAF1-like protein</fullName>
    </submittedName>
</protein>
<feature type="region of interest" description="Disordered" evidence="3">
    <location>
        <begin position="1004"/>
        <end position="1044"/>
    </location>
</feature>
<gene>
    <name evidence="5" type="ORF">C8A01DRAFT_35950</name>
</gene>
<dbReference type="InterPro" id="IPR022591">
    <property type="entry name" value="TAF1_HAT_dom"/>
</dbReference>
<feature type="region of interest" description="Disordered" evidence="3">
    <location>
        <begin position="52"/>
        <end position="168"/>
    </location>
</feature>
<comment type="caution">
    <text evidence="5">The sequence shown here is derived from an EMBL/GenBank/DDBJ whole genome shotgun (WGS) entry which is preliminary data.</text>
</comment>
<evidence type="ECO:0000259" key="4">
    <source>
        <dbReference type="Pfam" id="PF12157"/>
    </source>
</evidence>
<dbReference type="PANTHER" id="PTHR13900">
    <property type="entry name" value="TRANSCRIPTION INITIATION FACTOR TFIID"/>
    <property type="match status" value="1"/>
</dbReference>
<feature type="region of interest" description="Disordered" evidence="3">
    <location>
        <begin position="1076"/>
        <end position="1179"/>
    </location>
</feature>
<dbReference type="Proteomes" id="UP001303115">
    <property type="component" value="Unassembled WGS sequence"/>
</dbReference>
<dbReference type="GO" id="GO:0051123">
    <property type="term" value="P:RNA polymerase II preinitiation complex assembly"/>
    <property type="evidence" value="ECO:0007669"/>
    <property type="project" value="TreeGrafter"/>
</dbReference>
<reference evidence="6" key="1">
    <citation type="journal article" date="2023" name="Mol. Phylogenet. Evol.">
        <title>Genome-scale phylogeny and comparative genomics of the fungal order Sordariales.</title>
        <authorList>
            <person name="Hensen N."/>
            <person name="Bonometti L."/>
            <person name="Westerberg I."/>
            <person name="Brannstrom I.O."/>
            <person name="Guillou S."/>
            <person name="Cros-Aarteil S."/>
            <person name="Calhoun S."/>
            <person name="Haridas S."/>
            <person name="Kuo A."/>
            <person name="Mondo S."/>
            <person name="Pangilinan J."/>
            <person name="Riley R."/>
            <person name="LaButti K."/>
            <person name="Andreopoulos B."/>
            <person name="Lipzen A."/>
            <person name="Chen C."/>
            <person name="Yan M."/>
            <person name="Daum C."/>
            <person name="Ng V."/>
            <person name="Clum A."/>
            <person name="Steindorff A."/>
            <person name="Ohm R.A."/>
            <person name="Martin F."/>
            <person name="Silar P."/>
            <person name="Natvig D.O."/>
            <person name="Lalanne C."/>
            <person name="Gautier V."/>
            <person name="Ament-Velasquez S.L."/>
            <person name="Kruys A."/>
            <person name="Hutchinson M.I."/>
            <person name="Powell A.J."/>
            <person name="Barry K."/>
            <person name="Miller A.N."/>
            <person name="Grigoriev I.V."/>
            <person name="Debuchy R."/>
            <person name="Gladieux P."/>
            <person name="Hiltunen Thoren M."/>
            <person name="Johannesson H."/>
        </authorList>
    </citation>
    <scope>NUCLEOTIDE SEQUENCE [LARGE SCALE GENOMIC DNA]</scope>
    <source>
        <strain evidence="6">CBS 284.82</strain>
    </source>
</reference>
<dbReference type="GO" id="GO:0004402">
    <property type="term" value="F:histone acetyltransferase activity"/>
    <property type="evidence" value="ECO:0007669"/>
    <property type="project" value="InterPro"/>
</dbReference>
<feature type="compositionally biased region" description="Basic and acidic residues" evidence="3">
    <location>
        <begin position="130"/>
        <end position="141"/>
    </location>
</feature>
<dbReference type="GO" id="GO:0005669">
    <property type="term" value="C:transcription factor TFIID complex"/>
    <property type="evidence" value="ECO:0007669"/>
    <property type="project" value="InterPro"/>
</dbReference>
<organism evidence="5 6">
    <name type="scientific">Parachaetomium inaequale</name>
    <dbReference type="NCBI Taxonomy" id="2588326"/>
    <lineage>
        <taxon>Eukaryota</taxon>
        <taxon>Fungi</taxon>
        <taxon>Dikarya</taxon>
        <taxon>Ascomycota</taxon>
        <taxon>Pezizomycotina</taxon>
        <taxon>Sordariomycetes</taxon>
        <taxon>Sordariomycetidae</taxon>
        <taxon>Sordariales</taxon>
        <taxon>Chaetomiaceae</taxon>
        <taxon>Parachaetomium</taxon>
    </lineage>
</organism>
<dbReference type="InterPro" id="IPR040240">
    <property type="entry name" value="TAF1"/>
</dbReference>
<accession>A0AAN6PG95</accession>
<evidence type="ECO:0000313" key="6">
    <source>
        <dbReference type="Proteomes" id="UP001303115"/>
    </source>
</evidence>
<keyword evidence="6" id="KW-1185">Reference proteome</keyword>
<feature type="compositionally biased region" description="Polar residues" evidence="3">
    <location>
        <begin position="1159"/>
        <end position="1169"/>
    </location>
</feature>
<dbReference type="AlphaFoldDB" id="A0AAN6PG95"/>
<evidence type="ECO:0000256" key="2">
    <source>
        <dbReference type="ARBA" id="ARBA00023242"/>
    </source>
</evidence>
<evidence type="ECO:0000313" key="5">
    <source>
        <dbReference type="EMBL" id="KAK4040077.1"/>
    </source>
</evidence>
<feature type="domain" description="Transcription initiation factor TFIID subunit 1 histone acetyltransferase" evidence="4">
    <location>
        <begin position="425"/>
        <end position="881"/>
    </location>
</feature>
<dbReference type="GO" id="GO:0017025">
    <property type="term" value="F:TBP-class protein binding"/>
    <property type="evidence" value="ECO:0007669"/>
    <property type="project" value="InterPro"/>
</dbReference>
<proteinExistence type="predicted"/>
<sequence length="1179" mass="132212">MAADSNAGPAALNDDDWRVQEARDDATIQEIQEGLASGVGEFLSKIEQGASFDQAGKADDAIDYEDIDLSDDDLPDEELPASRASGDGPGLIDDNDDDDLFGENLPSSPLGANGDLASSPHPMDADDEDRMQVDGEPRESLEDLIALNFDHGPKPSDANQDPNIPPPAESLAEAVKQAFPGFKEKTVLPWNEILRPKQAYWISKKPAKPPKPLVPTKLSLDLEADQEKLFRISGPASSSVYQRIRDAEARGLVSLEEPEPLEQADLEVFTLDDDSDTEVIGGYTLRDIALVCDDWDSMISLGDALPTQTSAPAKVDRISDNMLIKTELDGDDEDWDRMFLDAPPKKRRREIPKGLPPIPRFTAPNFDNFEEATSKLGKRVILDMNDPYLLIDDVESERVAKRRKVQHKTVRMANGRLGRELSQRFNFSSDTAYDALKENSQSKVRATLASIPVEHSLTAKRLSWPYYKVKLSASDPHSYHRPQFHPRKDAFNPIKLKPPALKKKKQLKGKRISEIFQTSSDLTMNDNSSAILFEYCEEIPIVLSNFGMGQKIINYYRRSKGTDARPEKRELGEPYILMPEDRSPFAMVGQVHPGETVPTLHNQMFRAPIFKHSPRNTDFILGRSSTGKSGSSWYLRNIDHLYVVGQILPSMEVPGPHSRRVTNIAKNRLKMVSYRLLHRSDNVTLTDITRHVADSNESQNRQKLKEFLVFRKEQRNWVLPEGEEPMPESEIRGLVRPEEVCLLDAMQVGAHELENGGYEVNDAVFKDDDMMEGDELPPDALANKMAPWRLTKAFIDASHGKAMIAVHGAGDPTGRGLGVSYLRTSMKGGFLEQLQGPLATSADAIERQRKANGGHMYNVKNQDSLYTESLRDIWTRQKQSLEETQEHDDDDVLAQEDEDERFNVQSQAAPPATVLDGVSQVSQSQASALNWRKLKIIREVRGENGEIQTVVEIVHDPVVIAQYNKRRRQMEFENIDIYNVQLTGDPEKDELILEKARIEQERLEKNKERRKKREKQKKLQQKMRDGAAGGDEGSPEPTTEKVTGTTRKCANCGQVGHIKTNKKYVCPCSKEEAGMSRNPKGLFGGKHQKSGKRDNWRPTQDPRVGDKFWDPRCWDDSAFQDKMEAPRPSKGKQKQVTWGDAEELCPLLNGSRPRDQNPDDTASFGSTNAPVAASFVNLG</sequence>